<evidence type="ECO:0000259" key="1">
    <source>
        <dbReference type="Pfam" id="PF07762"/>
    </source>
</evidence>
<protein>
    <recommendedName>
        <fullName evidence="1">DUF1618 domain-containing protein</fullName>
    </recommendedName>
</protein>
<reference evidence="2" key="1">
    <citation type="journal article" date="2018" name="DNA Res.">
        <title>Multiple hybrid de novo genome assembly of finger millet, an orphan allotetraploid crop.</title>
        <authorList>
            <person name="Hatakeyama M."/>
            <person name="Aluri S."/>
            <person name="Balachadran M.T."/>
            <person name="Sivarajan S.R."/>
            <person name="Patrignani A."/>
            <person name="Gruter S."/>
            <person name="Poveda L."/>
            <person name="Shimizu-Inatsugi R."/>
            <person name="Baeten J."/>
            <person name="Francoijs K.J."/>
            <person name="Nataraja K.N."/>
            <person name="Reddy Y.A.N."/>
            <person name="Phadnis S."/>
            <person name="Ravikumar R.L."/>
            <person name="Schlapbach R."/>
            <person name="Sreeman S.M."/>
            <person name="Shimizu K.K."/>
        </authorList>
    </citation>
    <scope>NUCLEOTIDE SEQUENCE</scope>
</reference>
<dbReference type="PANTHER" id="PTHR33074:SF139">
    <property type="entry name" value="OS09G0567000 PROTEIN"/>
    <property type="match status" value="1"/>
</dbReference>
<sequence length="422" mass="47376">MCGILLFGVWNSVGEQKTTTNLPSDLGQYLLPQRHHRILQDQDGVHDVHVTFFPAQPPRVSHFRVQCPGSAPSCFGEEPKILATDGKFVLFRIFIGPRYGIVRHDLHEYSIYCADGGPDGAPSLQLLPNPSPCIFHDDQVGLISRGTSYTIAGLRDDSSPLLHDLSDLGTYVVYLFNSEDKIWRPIPVSVPYKEECSDDDEEFLHETSKVITVGGEHGTIACVDLWRGILLYDVFSEVPMLRYIPLPGMFRPSTMPNGTPSITRDIAFLKGSIRFVHIMMLIESATRVFGDYVSGGWVATKWSIKAPFDENSCWTEDCTIDASDIFPAPLELLKDLPGKGGKPCEALETFHTGHPTLCLDDNDIVYFMAKVKQQDEKAWILAVDMNRRMLLQISEFGAERTFGLSYTYTQSRISKYLNMTPR</sequence>
<accession>A0AAV5FR04</accession>
<dbReference type="InterPro" id="IPR011676">
    <property type="entry name" value="DUF1618"/>
</dbReference>
<dbReference type="Proteomes" id="UP001054889">
    <property type="component" value="Unassembled WGS sequence"/>
</dbReference>
<comment type="caution">
    <text evidence="2">The sequence shown here is derived from an EMBL/GenBank/DDBJ whole genome shotgun (WGS) entry which is preliminary data.</text>
</comment>
<gene>
    <name evidence="2" type="primary">gb26229</name>
    <name evidence="2" type="ORF">PR202_gb26229</name>
</gene>
<keyword evidence="3" id="KW-1185">Reference proteome</keyword>
<dbReference type="PANTHER" id="PTHR33074">
    <property type="entry name" value="EXPRESSED PROTEIN-RELATED"/>
    <property type="match status" value="1"/>
</dbReference>
<evidence type="ECO:0000313" key="2">
    <source>
        <dbReference type="EMBL" id="GJN37293.1"/>
    </source>
</evidence>
<reference evidence="2" key="2">
    <citation type="submission" date="2021-12" db="EMBL/GenBank/DDBJ databases">
        <title>Resequencing data analysis of finger millet.</title>
        <authorList>
            <person name="Hatakeyama M."/>
            <person name="Aluri S."/>
            <person name="Balachadran M.T."/>
            <person name="Sivarajan S.R."/>
            <person name="Poveda L."/>
            <person name="Shimizu-Inatsugi R."/>
            <person name="Schlapbach R."/>
            <person name="Sreeman S.M."/>
            <person name="Shimizu K.K."/>
        </authorList>
    </citation>
    <scope>NUCLEOTIDE SEQUENCE</scope>
</reference>
<dbReference type="AlphaFoldDB" id="A0AAV5FR04"/>
<proteinExistence type="predicted"/>
<organism evidence="2 3">
    <name type="scientific">Eleusine coracana subsp. coracana</name>
    <dbReference type="NCBI Taxonomy" id="191504"/>
    <lineage>
        <taxon>Eukaryota</taxon>
        <taxon>Viridiplantae</taxon>
        <taxon>Streptophyta</taxon>
        <taxon>Embryophyta</taxon>
        <taxon>Tracheophyta</taxon>
        <taxon>Spermatophyta</taxon>
        <taxon>Magnoliopsida</taxon>
        <taxon>Liliopsida</taxon>
        <taxon>Poales</taxon>
        <taxon>Poaceae</taxon>
        <taxon>PACMAD clade</taxon>
        <taxon>Chloridoideae</taxon>
        <taxon>Cynodonteae</taxon>
        <taxon>Eleusininae</taxon>
        <taxon>Eleusine</taxon>
    </lineage>
</organism>
<feature type="domain" description="DUF1618" evidence="1">
    <location>
        <begin position="223"/>
        <end position="366"/>
    </location>
</feature>
<dbReference type="EMBL" id="BQKI01000095">
    <property type="protein sequence ID" value="GJN37293.1"/>
    <property type="molecule type" value="Genomic_DNA"/>
</dbReference>
<name>A0AAV5FR04_ELECO</name>
<dbReference type="Pfam" id="PF07762">
    <property type="entry name" value="DUF1618"/>
    <property type="match status" value="1"/>
</dbReference>
<evidence type="ECO:0000313" key="3">
    <source>
        <dbReference type="Proteomes" id="UP001054889"/>
    </source>
</evidence>